<reference evidence="2" key="1">
    <citation type="journal article" date="2019" name="Int. J. Syst. Evol. Microbiol.">
        <title>The Global Catalogue of Microorganisms (GCM) 10K type strain sequencing project: providing services to taxonomists for standard genome sequencing and annotation.</title>
        <authorList>
            <consortium name="The Broad Institute Genomics Platform"/>
            <consortium name="The Broad Institute Genome Sequencing Center for Infectious Disease"/>
            <person name="Wu L."/>
            <person name="Ma J."/>
        </authorList>
    </citation>
    <scope>NUCLEOTIDE SEQUENCE [LARGE SCALE GENOMIC DNA]</scope>
    <source>
        <strain evidence="2">IBRC-M 10813</strain>
    </source>
</reference>
<dbReference type="EMBL" id="JBHSAP010000007">
    <property type="protein sequence ID" value="MFC4075966.1"/>
    <property type="molecule type" value="Genomic_DNA"/>
</dbReference>
<dbReference type="Gene3D" id="3.30.470.20">
    <property type="entry name" value="ATP-grasp fold, B domain"/>
    <property type="match status" value="1"/>
</dbReference>
<gene>
    <name evidence="1" type="ORF">ACFOUO_04000</name>
</gene>
<comment type="caution">
    <text evidence="1">The sequence shown here is derived from an EMBL/GenBank/DDBJ whole genome shotgun (WGS) entry which is preliminary data.</text>
</comment>
<evidence type="ECO:0000313" key="1">
    <source>
        <dbReference type="EMBL" id="MFC4075966.1"/>
    </source>
</evidence>
<dbReference type="Proteomes" id="UP001595843">
    <property type="component" value="Unassembled WGS sequence"/>
</dbReference>
<organism evidence="1 2">
    <name type="scientific">Salinithrix halophila</name>
    <dbReference type="NCBI Taxonomy" id="1485204"/>
    <lineage>
        <taxon>Bacteria</taxon>
        <taxon>Bacillati</taxon>
        <taxon>Bacillota</taxon>
        <taxon>Bacilli</taxon>
        <taxon>Bacillales</taxon>
        <taxon>Thermoactinomycetaceae</taxon>
        <taxon>Salinithrix</taxon>
    </lineage>
</organism>
<dbReference type="SUPFAM" id="SSF56059">
    <property type="entry name" value="Glutathione synthetase ATP-binding domain-like"/>
    <property type="match status" value="1"/>
</dbReference>
<evidence type="ECO:0000313" key="2">
    <source>
        <dbReference type="Proteomes" id="UP001595843"/>
    </source>
</evidence>
<sequence length="358" mass="41255">MRNQPKIGILLETPLLQNIIRGVPTYEKVRIYYEYGMNNGVLPILFDFKGLYLKNRQVRGFVWKPSVQRYVPTVCSLPYVVHNRVLTRSPKLKALSRLLGRRLFNPEINRNKWRIHLLLNRNPRLQSHLPVTLKLCAVQGLKLLENYPVVFIKPAIGSLGKGISHIQSTGNNHYLFRPYKGRTRLLSKVQLKQALAKQRLINHQFLIQQGISLAKYHGSSFDLRVSVQKGRKGEWQISGETAKVAQRKTKLTNLSQNGKAVPAPTVLQHAFPNQNPQIILGKVRRLALDICRTLEKAYPAFADAGLDIGVDQQGHPWLIEVNFRDLRYSFQTAGEMKMFKNTYYNPMRYAKYLLFQSR</sequence>
<dbReference type="Pfam" id="PF14398">
    <property type="entry name" value="ATPgrasp_YheCD"/>
    <property type="match status" value="1"/>
</dbReference>
<accession>A0ABV8JAQ0</accession>
<keyword evidence="2" id="KW-1185">Reference proteome</keyword>
<name>A0ABV8JAQ0_9BACL</name>
<protein>
    <submittedName>
        <fullName evidence="1">YheC/YheD family protein</fullName>
    </submittedName>
</protein>
<dbReference type="InterPro" id="IPR026838">
    <property type="entry name" value="YheC/D"/>
</dbReference>
<proteinExistence type="predicted"/>